<dbReference type="PROSITE" id="PS51007">
    <property type="entry name" value="CYTC"/>
    <property type="match status" value="2"/>
</dbReference>
<reference evidence="9" key="1">
    <citation type="submission" date="2021-07" db="EMBL/GenBank/DDBJ databases">
        <title>New genus and species of the family Alcaligenaceae.</title>
        <authorList>
            <person name="Hahn M.W."/>
        </authorList>
    </citation>
    <scope>NUCLEOTIDE SEQUENCE</scope>
    <source>
        <strain evidence="9">LF4-65</strain>
    </source>
</reference>
<accession>A0A953T159</accession>
<feature type="binding site" description="covalent" evidence="6">
    <location>
        <position position="343"/>
    </location>
    <ligand>
        <name>heme c</name>
        <dbReference type="ChEBI" id="CHEBI:61717"/>
    </ligand>
</feature>
<keyword evidence="5 6" id="KW-0408">Iron</keyword>
<evidence type="ECO:0000313" key="10">
    <source>
        <dbReference type="Proteomes" id="UP000739565"/>
    </source>
</evidence>
<proteinExistence type="predicted"/>
<evidence type="ECO:0000256" key="2">
    <source>
        <dbReference type="ARBA" id="ARBA00022617"/>
    </source>
</evidence>
<feature type="domain" description="Cytochrome c" evidence="8">
    <location>
        <begin position="281"/>
        <end position="365"/>
    </location>
</feature>
<dbReference type="InterPro" id="IPR009056">
    <property type="entry name" value="Cyt_c-like_dom"/>
</dbReference>
<protein>
    <submittedName>
        <fullName evidence="9">C-type cytochrome</fullName>
    </submittedName>
</protein>
<dbReference type="RefSeq" id="WP_259660319.1">
    <property type="nucleotide sequence ID" value="NZ_JAHXRI010000006.1"/>
</dbReference>
<evidence type="ECO:0000256" key="7">
    <source>
        <dbReference type="SAM" id="SignalP"/>
    </source>
</evidence>
<name>A0A953T159_9BURK</name>
<feature type="chain" id="PRO_5036762181" evidence="7">
    <location>
        <begin position="24"/>
        <end position="365"/>
    </location>
</feature>
<feature type="binding site" description="covalent" evidence="6">
    <location>
        <position position="299"/>
    </location>
    <ligand>
        <name>heme c</name>
        <dbReference type="ChEBI" id="CHEBI:61717"/>
    </ligand>
</feature>
<feature type="signal peptide" evidence="7">
    <location>
        <begin position="1"/>
        <end position="23"/>
    </location>
</feature>
<organism evidence="9 10">
    <name type="scientific">Zwartia hollandica</name>
    <dbReference type="NCBI Taxonomy" id="324606"/>
    <lineage>
        <taxon>Bacteria</taxon>
        <taxon>Pseudomonadati</taxon>
        <taxon>Pseudomonadota</taxon>
        <taxon>Betaproteobacteria</taxon>
        <taxon>Burkholderiales</taxon>
        <taxon>Alcaligenaceae</taxon>
        <taxon>Zwartia</taxon>
    </lineage>
</organism>
<dbReference type="InterPro" id="IPR051459">
    <property type="entry name" value="Cytochrome_c-type_DH"/>
</dbReference>
<comment type="caution">
    <text evidence="9">The sequence shown here is derived from an EMBL/GenBank/DDBJ whole genome shotgun (WGS) entry which is preliminary data.</text>
</comment>
<keyword evidence="10" id="KW-1185">Reference proteome</keyword>
<dbReference type="PANTHER" id="PTHR35008:SF8">
    <property type="entry name" value="ALCOHOL DEHYDROGENASE CYTOCHROME C SUBUNIT"/>
    <property type="match status" value="1"/>
</dbReference>
<sequence length="365" mass="38668">MYKLAKRLTGIVTLTLLSGLVHAQDTKKFPGIGRTATPAEVAAWDIDVRPDFKGIPKGSGTAEQGQELWEAKCANCHGVFGESNEVFTPIVGGTTAKDIKTGRVASLTDPNQPQRSTLMRVSTLSSLYDYIYRAMPWNAPRTLSADDTYALVAYILALGEIVPEDFTLSDKNMNDVQARMPNRNGTTTQHGMWAIEGKPDVQGDACMSNCLPDGKITSSLPDFARNAHENIAEQNRSFGPFRGADSTKPPLKSLPGAGFITPVAAVTAPASASPSTTSAPANGATLQAAFQKHNCTACHAPAAKGVGPSIAEVAKKYKDQDVVAKLASKVKLGGAGAWGAIPMPPHPQLPDAEITSLVTWMLKTP</sequence>
<keyword evidence="3 6" id="KW-0479">Metal-binding</keyword>
<feature type="binding site" description="covalent" evidence="6">
    <location>
        <position position="295"/>
    </location>
    <ligand>
        <name>heme c</name>
        <dbReference type="ChEBI" id="CHEBI:61717"/>
    </ligand>
</feature>
<evidence type="ECO:0000256" key="1">
    <source>
        <dbReference type="ARBA" id="ARBA00022448"/>
    </source>
</evidence>
<dbReference type="Pfam" id="PF13442">
    <property type="entry name" value="Cytochrome_CBB3"/>
    <property type="match status" value="1"/>
</dbReference>
<dbReference type="GO" id="GO:0009055">
    <property type="term" value="F:electron transfer activity"/>
    <property type="evidence" value="ECO:0007669"/>
    <property type="project" value="InterPro"/>
</dbReference>
<dbReference type="GO" id="GO:0005506">
    <property type="term" value="F:iron ion binding"/>
    <property type="evidence" value="ECO:0007669"/>
    <property type="project" value="InterPro"/>
</dbReference>
<evidence type="ECO:0000256" key="3">
    <source>
        <dbReference type="ARBA" id="ARBA00022723"/>
    </source>
</evidence>
<evidence type="ECO:0000313" key="9">
    <source>
        <dbReference type="EMBL" id="MBZ1349908.1"/>
    </source>
</evidence>
<dbReference type="InterPro" id="IPR036909">
    <property type="entry name" value="Cyt_c-like_dom_sf"/>
</dbReference>
<evidence type="ECO:0000256" key="6">
    <source>
        <dbReference type="PIRSR" id="PIRSR602324-1"/>
    </source>
</evidence>
<feature type="domain" description="Cytochrome c" evidence="8">
    <location>
        <begin position="60"/>
        <end position="159"/>
    </location>
</feature>
<evidence type="ECO:0000259" key="8">
    <source>
        <dbReference type="PROSITE" id="PS51007"/>
    </source>
</evidence>
<dbReference type="GO" id="GO:0020037">
    <property type="term" value="F:heme binding"/>
    <property type="evidence" value="ECO:0007669"/>
    <property type="project" value="InterPro"/>
</dbReference>
<dbReference type="AlphaFoldDB" id="A0A953T159"/>
<gene>
    <name evidence="9" type="ORF">KZZ10_04555</name>
</gene>
<dbReference type="Pfam" id="PF00034">
    <property type="entry name" value="Cytochrom_C"/>
    <property type="match status" value="1"/>
</dbReference>
<keyword evidence="1" id="KW-0813">Transport</keyword>
<keyword evidence="4" id="KW-0249">Electron transport</keyword>
<dbReference type="PRINTS" id="PR00606">
    <property type="entry name" value="CYTCHROMECID"/>
</dbReference>
<dbReference type="PANTHER" id="PTHR35008">
    <property type="entry name" value="BLL4482 PROTEIN-RELATED"/>
    <property type="match status" value="1"/>
</dbReference>
<keyword evidence="7" id="KW-0732">Signal</keyword>
<dbReference type="InterPro" id="IPR002324">
    <property type="entry name" value="Cyt_c_ID"/>
</dbReference>
<dbReference type="Proteomes" id="UP000739565">
    <property type="component" value="Unassembled WGS sequence"/>
</dbReference>
<keyword evidence="2 6" id="KW-0349">Heme</keyword>
<comment type="PTM">
    <text evidence="6">Binds 1 heme c group covalently per subunit.</text>
</comment>
<evidence type="ECO:0000256" key="5">
    <source>
        <dbReference type="ARBA" id="ARBA00023004"/>
    </source>
</evidence>
<dbReference type="Gene3D" id="1.10.760.10">
    <property type="entry name" value="Cytochrome c-like domain"/>
    <property type="match status" value="2"/>
</dbReference>
<dbReference type="SUPFAM" id="SSF46626">
    <property type="entry name" value="Cytochrome c"/>
    <property type="match status" value="2"/>
</dbReference>
<evidence type="ECO:0000256" key="4">
    <source>
        <dbReference type="ARBA" id="ARBA00022982"/>
    </source>
</evidence>
<dbReference type="EMBL" id="JAHXRI010000006">
    <property type="protein sequence ID" value="MBZ1349908.1"/>
    <property type="molecule type" value="Genomic_DNA"/>
</dbReference>